<dbReference type="EMBL" id="MH784527">
    <property type="protein sequence ID" value="QEG58113.1"/>
    <property type="molecule type" value="Genomic_DNA"/>
</dbReference>
<keyword evidence="1" id="KW-1133">Transmembrane helix</keyword>
<name>A0A5B9RFD5_9PHAE</name>
<keyword evidence="1" id="KW-0812">Transmembrane</keyword>
<geneLocation type="chloroplast" evidence="2"/>
<proteinExistence type="predicted"/>
<reference evidence="2" key="1">
    <citation type="journal article" date="2019" name="Ecol. Evol.">
        <title>Loss of a chloroplast encoded function could influence species range in kelp.</title>
        <authorList>
            <person name="Rana S."/>
            <person name="Valentin K."/>
            <person name="Bartsch I."/>
            <person name="Gloeckner G."/>
        </authorList>
    </citation>
    <scope>NUCLEOTIDE SEQUENCE</scope>
</reference>
<dbReference type="GeneID" id="41795617"/>
<evidence type="ECO:0000256" key="1">
    <source>
        <dbReference type="SAM" id="Phobius"/>
    </source>
</evidence>
<evidence type="ECO:0008006" key="3">
    <source>
        <dbReference type="Google" id="ProtNLM"/>
    </source>
</evidence>
<keyword evidence="1" id="KW-0472">Membrane</keyword>
<evidence type="ECO:0000313" key="2">
    <source>
        <dbReference type="EMBL" id="QEG58113.1"/>
    </source>
</evidence>
<dbReference type="RefSeq" id="YP_009691359.1">
    <property type="nucleotide sequence ID" value="NC_044689.1"/>
</dbReference>
<dbReference type="SUPFAM" id="SSF103511">
    <property type="entry name" value="Chlorophyll a-b binding protein"/>
    <property type="match status" value="1"/>
</dbReference>
<feature type="transmembrane region" description="Helical" evidence="1">
    <location>
        <begin position="15"/>
        <end position="39"/>
    </location>
</feature>
<protein>
    <recommendedName>
        <fullName evidence="3">CAB/ELIP/HLIP superfamily protein</fullName>
    </recommendedName>
</protein>
<keyword evidence="2" id="KW-0934">Plastid</keyword>
<dbReference type="AlphaFoldDB" id="A0A5B9RFD5"/>
<organism evidence="2">
    <name type="scientific">Laminaria digitata</name>
    <dbReference type="NCBI Taxonomy" id="80365"/>
    <lineage>
        <taxon>Eukaryota</taxon>
        <taxon>Sar</taxon>
        <taxon>Stramenopiles</taxon>
        <taxon>Ochrophyta</taxon>
        <taxon>PX clade</taxon>
        <taxon>Phaeophyceae</taxon>
        <taxon>Laminariales</taxon>
        <taxon>Laminariaceae</taxon>
        <taxon>Laminaria</taxon>
    </lineage>
</organism>
<keyword evidence="2" id="KW-0150">Chloroplast</keyword>
<gene>
    <name evidence="2" type="primary">ycf17</name>
</gene>
<sequence length="56" mass="6409">MNNNFKESNDYESRWGFYLVSEVLNGRVAMVALVIIILLEVFTKRTLLSVLSTLIS</sequence>
<accession>A0A5B9RFD5</accession>